<dbReference type="Proteomes" id="UP000317243">
    <property type="component" value="Unassembled WGS sequence"/>
</dbReference>
<dbReference type="EMBL" id="SIHI01000038">
    <property type="protein sequence ID" value="TWT42793.1"/>
    <property type="molecule type" value="Genomic_DNA"/>
</dbReference>
<organism evidence="2 3">
    <name type="scientific">Thalassoglobus neptunius</name>
    <dbReference type="NCBI Taxonomy" id="1938619"/>
    <lineage>
        <taxon>Bacteria</taxon>
        <taxon>Pseudomonadati</taxon>
        <taxon>Planctomycetota</taxon>
        <taxon>Planctomycetia</taxon>
        <taxon>Planctomycetales</taxon>
        <taxon>Planctomycetaceae</taxon>
        <taxon>Thalassoglobus</taxon>
    </lineage>
</organism>
<feature type="region of interest" description="Disordered" evidence="1">
    <location>
        <begin position="26"/>
        <end position="45"/>
    </location>
</feature>
<name>A0A5C5VXZ4_9PLAN</name>
<proteinExistence type="predicted"/>
<evidence type="ECO:0000313" key="2">
    <source>
        <dbReference type="EMBL" id="TWT42793.1"/>
    </source>
</evidence>
<protein>
    <submittedName>
        <fullName evidence="2">Uncharacterized protein</fullName>
    </submittedName>
</protein>
<dbReference type="AlphaFoldDB" id="A0A5C5VXZ4"/>
<comment type="caution">
    <text evidence="2">The sequence shown here is derived from an EMBL/GenBank/DDBJ whole genome shotgun (WGS) entry which is preliminary data.</text>
</comment>
<gene>
    <name evidence="2" type="ORF">KOR42_46480</name>
</gene>
<sequence length="98" mass="11003">MLFGERPQCVLNGRSLQIINFTSQRRPNSTFDAPNPMTENLSPPLSHVEDKAFDHARDESSHPTGRRKLTSGTCFAFATIRPKHLLAEEQVCQVVEVP</sequence>
<feature type="compositionally biased region" description="Basic and acidic residues" evidence="1">
    <location>
        <begin position="50"/>
        <end position="61"/>
    </location>
</feature>
<evidence type="ECO:0000313" key="3">
    <source>
        <dbReference type="Proteomes" id="UP000317243"/>
    </source>
</evidence>
<keyword evidence="3" id="KW-1185">Reference proteome</keyword>
<feature type="region of interest" description="Disordered" evidence="1">
    <location>
        <begin position="50"/>
        <end position="69"/>
    </location>
</feature>
<evidence type="ECO:0000256" key="1">
    <source>
        <dbReference type="SAM" id="MobiDB-lite"/>
    </source>
</evidence>
<accession>A0A5C5VXZ4</accession>
<feature type="compositionally biased region" description="Polar residues" evidence="1">
    <location>
        <begin position="26"/>
        <end position="43"/>
    </location>
</feature>
<reference evidence="2 3" key="1">
    <citation type="submission" date="2019-02" db="EMBL/GenBank/DDBJ databases">
        <title>Deep-cultivation of Planctomycetes and their phenomic and genomic characterization uncovers novel biology.</title>
        <authorList>
            <person name="Wiegand S."/>
            <person name="Jogler M."/>
            <person name="Boedeker C."/>
            <person name="Pinto D."/>
            <person name="Vollmers J."/>
            <person name="Rivas-Marin E."/>
            <person name="Kohn T."/>
            <person name="Peeters S.H."/>
            <person name="Heuer A."/>
            <person name="Rast P."/>
            <person name="Oberbeckmann S."/>
            <person name="Bunk B."/>
            <person name="Jeske O."/>
            <person name="Meyerdierks A."/>
            <person name="Storesund J.E."/>
            <person name="Kallscheuer N."/>
            <person name="Luecker S."/>
            <person name="Lage O.M."/>
            <person name="Pohl T."/>
            <person name="Merkel B.J."/>
            <person name="Hornburger P."/>
            <person name="Mueller R.-W."/>
            <person name="Bruemmer F."/>
            <person name="Labrenz M."/>
            <person name="Spormann A.M."/>
            <person name="Op Den Camp H."/>
            <person name="Overmann J."/>
            <person name="Amann R."/>
            <person name="Jetten M.S.M."/>
            <person name="Mascher T."/>
            <person name="Medema M.H."/>
            <person name="Devos D.P."/>
            <person name="Kaster A.-K."/>
            <person name="Ovreas L."/>
            <person name="Rohde M."/>
            <person name="Galperin M.Y."/>
            <person name="Jogler C."/>
        </authorList>
    </citation>
    <scope>NUCLEOTIDE SEQUENCE [LARGE SCALE GENOMIC DNA]</scope>
    <source>
        <strain evidence="2 3">KOR42</strain>
    </source>
</reference>